<accession>A0A645HMD5</accession>
<evidence type="ECO:0000313" key="2">
    <source>
        <dbReference type="EMBL" id="MPN40221.1"/>
    </source>
</evidence>
<gene>
    <name evidence="2" type="ORF">SDC9_187757</name>
</gene>
<organism evidence="2">
    <name type="scientific">bioreactor metagenome</name>
    <dbReference type="NCBI Taxonomy" id="1076179"/>
    <lineage>
        <taxon>unclassified sequences</taxon>
        <taxon>metagenomes</taxon>
        <taxon>ecological metagenomes</taxon>
    </lineage>
</organism>
<evidence type="ECO:0000256" key="1">
    <source>
        <dbReference type="SAM" id="MobiDB-lite"/>
    </source>
</evidence>
<reference evidence="2" key="1">
    <citation type="submission" date="2019-08" db="EMBL/GenBank/DDBJ databases">
        <authorList>
            <person name="Kucharzyk K."/>
            <person name="Murdoch R.W."/>
            <person name="Higgins S."/>
            <person name="Loffler F."/>
        </authorList>
    </citation>
    <scope>NUCLEOTIDE SEQUENCE</scope>
</reference>
<feature type="region of interest" description="Disordered" evidence="1">
    <location>
        <begin position="1"/>
        <end position="115"/>
    </location>
</feature>
<comment type="caution">
    <text evidence="2">The sequence shown here is derived from an EMBL/GenBank/DDBJ whole genome shotgun (WGS) entry which is preliminary data.</text>
</comment>
<feature type="compositionally biased region" description="Basic and acidic residues" evidence="1">
    <location>
        <begin position="29"/>
        <end position="40"/>
    </location>
</feature>
<proteinExistence type="predicted"/>
<dbReference type="AlphaFoldDB" id="A0A645HMD5"/>
<dbReference type="EMBL" id="VSSQ01096489">
    <property type="protein sequence ID" value="MPN40221.1"/>
    <property type="molecule type" value="Genomic_DNA"/>
</dbReference>
<name>A0A645HMD5_9ZZZZ</name>
<sequence>MLGQQDRGAGRPPASERQQCAGPVGTHVAHVDIGEPDVRQGQHPVDVGTGPDRVGERQRRQRRADPALGPPGGQQRADGAFGGEQPGQPGTVPGGELTGRPAESFDVRIAVLGGR</sequence>
<protein>
    <submittedName>
        <fullName evidence="2">Uncharacterized protein</fullName>
    </submittedName>
</protein>